<comment type="subcellular location">
    <subcellularLocation>
        <location evidence="1">Cell membrane</location>
        <topology evidence="1">Multi-pass membrane protein</topology>
    </subcellularLocation>
</comment>
<feature type="transmembrane region" description="Helical" evidence="7">
    <location>
        <begin position="323"/>
        <end position="345"/>
    </location>
</feature>
<keyword evidence="9" id="KW-1185">Reference proteome</keyword>
<protein>
    <submittedName>
        <fullName evidence="8">Multidrug transporter MatE</fullName>
    </submittedName>
</protein>
<evidence type="ECO:0000313" key="9">
    <source>
        <dbReference type="Proteomes" id="UP000029409"/>
    </source>
</evidence>
<feature type="transmembrane region" description="Helical" evidence="7">
    <location>
        <begin position="422"/>
        <end position="444"/>
    </location>
</feature>
<dbReference type="PIRSF" id="PIRSF006603">
    <property type="entry name" value="DinF"/>
    <property type="match status" value="1"/>
</dbReference>
<dbReference type="RefSeq" id="WP_042206602.1">
    <property type="nucleotide sequence ID" value="NZ_CP009288.1"/>
</dbReference>
<gene>
    <name evidence="8" type="ORF">PDUR_13270</name>
</gene>
<proteinExistence type="predicted"/>
<feature type="transmembrane region" description="Helical" evidence="7">
    <location>
        <begin position="365"/>
        <end position="383"/>
    </location>
</feature>
<reference evidence="8 9" key="1">
    <citation type="submission" date="2014-08" db="EMBL/GenBank/DDBJ databases">
        <title>Comparative genomics of the Paenibacillus odorifer group.</title>
        <authorList>
            <person name="den Bakker H.C."/>
            <person name="Tsai Y.-C."/>
            <person name="Martin N."/>
            <person name="Korlach J."/>
            <person name="Wiedmann M."/>
        </authorList>
    </citation>
    <scope>NUCLEOTIDE SEQUENCE [LARGE SCALE GENOMIC DNA]</scope>
    <source>
        <strain evidence="8 9">DSM 1735</strain>
    </source>
</reference>
<name>A0A089HPW8_PAEDU</name>
<dbReference type="STRING" id="44251.PDUR_13270"/>
<evidence type="ECO:0000256" key="5">
    <source>
        <dbReference type="ARBA" id="ARBA00022989"/>
    </source>
</evidence>
<dbReference type="OrthoDB" id="9811110at2"/>
<sequence>MNEHLEERQGNLYYLEQAPITKAVVHLSVPMMLGMSVGVIQSITNAFFIGKLHNTSMLSAVTLGLPIFTILMALGNMYGVGCGTYISRLLGEKRNDEAKSAASFALYGSLITGAIVILLALLFIHPIVQLLGADADTIGYTRKYAVALLAGSPLIIANFALEQVVRAEGAAAVSMKGMLISTAANLLLDPLLILYFDLNIIGAAVSMALANGVSILYYVWYLQRKSEVLTLSIRSFKVTKAIVSNTFKIGISELLLSVFLILTTLLLNNFSVLYGDRVVAGFGVALRIVQLPEFLCMGLFMGIIPLLAYTYAAKDMVRFKQAIGTTGLCIGLLIIVFSGIVFAFRTHVLQWFSTDEGVIGTGTKILTAMLVSSLFTGFTGLFTSIFQAAGQARQAAVMSVTQGLIFIPVIIIAHRFFGLNGIIWSLTVTEAATCGIGFAMFALLNKSLKKQPVIEVM</sequence>
<evidence type="ECO:0000256" key="3">
    <source>
        <dbReference type="ARBA" id="ARBA00022475"/>
    </source>
</evidence>
<feature type="transmembrane region" description="Helical" evidence="7">
    <location>
        <begin position="242"/>
        <end position="268"/>
    </location>
</feature>
<feature type="transmembrane region" description="Helical" evidence="7">
    <location>
        <begin position="104"/>
        <end position="124"/>
    </location>
</feature>
<evidence type="ECO:0000313" key="8">
    <source>
        <dbReference type="EMBL" id="AIQ12770.1"/>
    </source>
</evidence>
<keyword evidence="6 7" id="KW-0472">Membrane</keyword>
<accession>A0A089HPW8</accession>
<dbReference type="GO" id="GO:0015297">
    <property type="term" value="F:antiporter activity"/>
    <property type="evidence" value="ECO:0007669"/>
    <property type="project" value="InterPro"/>
</dbReference>
<dbReference type="InterPro" id="IPR002528">
    <property type="entry name" value="MATE_fam"/>
</dbReference>
<dbReference type="Pfam" id="PF01554">
    <property type="entry name" value="MatE"/>
    <property type="match status" value="2"/>
</dbReference>
<evidence type="ECO:0000256" key="6">
    <source>
        <dbReference type="ARBA" id="ARBA00023136"/>
    </source>
</evidence>
<evidence type="ECO:0000256" key="2">
    <source>
        <dbReference type="ARBA" id="ARBA00022448"/>
    </source>
</evidence>
<dbReference type="NCBIfam" id="TIGR00797">
    <property type="entry name" value="matE"/>
    <property type="match status" value="1"/>
</dbReference>
<dbReference type="InterPro" id="IPR051327">
    <property type="entry name" value="MATE_MepA_subfamily"/>
</dbReference>
<dbReference type="GO" id="GO:0005886">
    <property type="term" value="C:plasma membrane"/>
    <property type="evidence" value="ECO:0007669"/>
    <property type="project" value="UniProtKB-SubCell"/>
</dbReference>
<dbReference type="EMBL" id="CP009288">
    <property type="protein sequence ID" value="AIQ12770.1"/>
    <property type="molecule type" value="Genomic_DNA"/>
</dbReference>
<dbReference type="PANTHER" id="PTHR43823:SF3">
    <property type="entry name" value="MULTIDRUG EXPORT PROTEIN MEPA"/>
    <property type="match status" value="1"/>
</dbReference>
<keyword evidence="5 7" id="KW-1133">Transmembrane helix</keyword>
<dbReference type="PANTHER" id="PTHR43823">
    <property type="entry name" value="SPORULATION PROTEIN YKVU"/>
    <property type="match status" value="1"/>
</dbReference>
<keyword evidence="3" id="KW-1003">Cell membrane</keyword>
<feature type="transmembrane region" description="Helical" evidence="7">
    <location>
        <begin position="63"/>
        <end position="83"/>
    </location>
</feature>
<feature type="transmembrane region" description="Helical" evidence="7">
    <location>
        <begin position="200"/>
        <end position="221"/>
    </location>
</feature>
<evidence type="ECO:0000256" key="7">
    <source>
        <dbReference type="SAM" id="Phobius"/>
    </source>
</evidence>
<feature type="transmembrane region" description="Helical" evidence="7">
    <location>
        <begin position="23"/>
        <end position="43"/>
    </location>
</feature>
<feature type="transmembrane region" description="Helical" evidence="7">
    <location>
        <begin position="144"/>
        <end position="161"/>
    </location>
</feature>
<dbReference type="GO" id="GO:0042910">
    <property type="term" value="F:xenobiotic transmembrane transporter activity"/>
    <property type="evidence" value="ECO:0007669"/>
    <property type="project" value="InterPro"/>
</dbReference>
<keyword evidence="4 7" id="KW-0812">Transmembrane</keyword>
<feature type="transmembrane region" description="Helical" evidence="7">
    <location>
        <begin position="173"/>
        <end position="194"/>
    </location>
</feature>
<dbReference type="KEGG" id="pdu:PDUR_13270"/>
<keyword evidence="2" id="KW-0813">Transport</keyword>
<dbReference type="Proteomes" id="UP000029409">
    <property type="component" value="Chromosome"/>
</dbReference>
<feature type="transmembrane region" description="Helical" evidence="7">
    <location>
        <begin position="288"/>
        <end position="311"/>
    </location>
</feature>
<dbReference type="eggNOG" id="COG0534">
    <property type="taxonomic scope" value="Bacteria"/>
</dbReference>
<dbReference type="AlphaFoldDB" id="A0A089HPW8"/>
<evidence type="ECO:0000256" key="1">
    <source>
        <dbReference type="ARBA" id="ARBA00004651"/>
    </source>
</evidence>
<evidence type="ECO:0000256" key="4">
    <source>
        <dbReference type="ARBA" id="ARBA00022692"/>
    </source>
</evidence>
<organism evidence="8 9">
    <name type="scientific">Paenibacillus durus</name>
    <name type="common">Paenibacillus azotofixans</name>
    <dbReference type="NCBI Taxonomy" id="44251"/>
    <lineage>
        <taxon>Bacteria</taxon>
        <taxon>Bacillati</taxon>
        <taxon>Bacillota</taxon>
        <taxon>Bacilli</taxon>
        <taxon>Bacillales</taxon>
        <taxon>Paenibacillaceae</taxon>
        <taxon>Paenibacillus</taxon>
    </lineage>
</organism>
<dbReference type="InterPro" id="IPR048279">
    <property type="entry name" value="MdtK-like"/>
</dbReference>
<feature type="transmembrane region" description="Helical" evidence="7">
    <location>
        <begin position="395"/>
        <end position="416"/>
    </location>
</feature>